<dbReference type="InterPro" id="IPR002110">
    <property type="entry name" value="Ankyrin_rpt"/>
</dbReference>
<dbReference type="Pfam" id="PF12796">
    <property type="entry name" value="Ank_2"/>
    <property type="match status" value="5"/>
</dbReference>
<feature type="repeat" description="ANK" evidence="3">
    <location>
        <begin position="504"/>
        <end position="536"/>
    </location>
</feature>
<evidence type="ECO:0000313" key="5">
    <source>
        <dbReference type="Proteomes" id="UP000756132"/>
    </source>
</evidence>
<dbReference type="AlphaFoldDB" id="A0A9Q8UUY6"/>
<feature type="repeat" description="ANK" evidence="3">
    <location>
        <begin position="165"/>
        <end position="197"/>
    </location>
</feature>
<protein>
    <submittedName>
        <fullName evidence="4">Ankyrin-1</fullName>
    </submittedName>
</protein>
<name>A0A9Q8UUY6_PASFU</name>
<gene>
    <name evidence="4" type="ORF">CLAFUR5_13134</name>
</gene>
<feature type="repeat" description="ANK" evidence="3">
    <location>
        <begin position="306"/>
        <end position="338"/>
    </location>
</feature>
<feature type="repeat" description="ANK" evidence="3">
    <location>
        <begin position="231"/>
        <end position="263"/>
    </location>
</feature>
<evidence type="ECO:0000256" key="3">
    <source>
        <dbReference type="PROSITE-ProRule" id="PRU00023"/>
    </source>
</evidence>
<dbReference type="KEGG" id="ffu:CLAFUR5_13134"/>
<dbReference type="SUPFAM" id="SSF48403">
    <property type="entry name" value="Ankyrin repeat"/>
    <property type="match status" value="2"/>
</dbReference>
<dbReference type="PRINTS" id="PR01415">
    <property type="entry name" value="ANKYRIN"/>
</dbReference>
<dbReference type="Proteomes" id="UP000756132">
    <property type="component" value="Chromosome 11"/>
</dbReference>
<dbReference type="PROSITE" id="PS50088">
    <property type="entry name" value="ANK_REPEAT"/>
    <property type="match status" value="12"/>
</dbReference>
<accession>A0A9Q8UUY6</accession>
<dbReference type="GeneID" id="71993012"/>
<reference evidence="4" key="2">
    <citation type="journal article" date="2022" name="Microb. Genom.">
        <title>A chromosome-scale genome assembly of the tomato pathogen Cladosporium fulvum reveals a compartmentalized genome architecture and the presence of a dispensable chromosome.</title>
        <authorList>
            <person name="Zaccaron A.Z."/>
            <person name="Chen L.H."/>
            <person name="Samaras A."/>
            <person name="Stergiopoulos I."/>
        </authorList>
    </citation>
    <scope>NUCLEOTIDE SEQUENCE</scope>
    <source>
        <strain evidence="4">Race5_Kim</strain>
    </source>
</reference>
<dbReference type="RefSeq" id="XP_047767759.1">
    <property type="nucleotide sequence ID" value="XM_047912282.1"/>
</dbReference>
<sequence>MLREAIGADDPDKVAQAIARSADLHHTDADGMQPVHTAAKEGYLEALKTLLSLGADVETEAVNDKSSRPLHLACEHKRPRTAKHLIEVAKADIHAPDTTGNKPLNRAAIKGDLQIIKLLLAAGADIEWVGVWGWHPLHHAAGNLQILATQLLLQRGADLEAENTNGETALHIAAEYGAAAIIELLISKGAQLDAINHTGDQPLIKAVSKGKTVATDILLKRGADIEAFESKGGTASLVAAEKGTLPVAEILLARGARLTAIDKESNQPLHLAVTYGHLQLVKLMVEHNADIEARGASVGLNYGADQGDQPLHVGTRWNQDAMVKELPTAGADIEARGEHNQTALHIAAEVSNESVVRVLLDHNADYDAWMGNDTPLHRAAIVNKVDNGRALIKAGVPWDQESKLGDQAIHLAALKAHSAFIGMLLDHGADIYVYNRGRGSFPLLTAAAYGQTECVKYILTKSPILEQRTLNGDNPLILACWNQHIDNVKLLLKAGAEINTTSEAGISPLHCAVSKNNLEITRVLVESGVDLTLNTYQWRPLETAENLKFEEMAKILRNAAK</sequence>
<feature type="repeat" description="ANK" evidence="3">
    <location>
        <begin position="30"/>
        <end position="62"/>
    </location>
</feature>
<reference evidence="4" key="1">
    <citation type="submission" date="2021-12" db="EMBL/GenBank/DDBJ databases">
        <authorList>
            <person name="Zaccaron A."/>
            <person name="Stergiopoulos I."/>
        </authorList>
    </citation>
    <scope>NUCLEOTIDE SEQUENCE</scope>
    <source>
        <strain evidence="4">Race5_Kim</strain>
    </source>
</reference>
<keyword evidence="2 3" id="KW-0040">ANK repeat</keyword>
<feature type="repeat" description="ANK" evidence="3">
    <location>
        <begin position="99"/>
        <end position="127"/>
    </location>
</feature>
<dbReference type="OrthoDB" id="3634750at2759"/>
<evidence type="ECO:0000256" key="2">
    <source>
        <dbReference type="ARBA" id="ARBA00023043"/>
    </source>
</evidence>
<organism evidence="4 5">
    <name type="scientific">Passalora fulva</name>
    <name type="common">Tomato leaf mold</name>
    <name type="synonym">Cladosporium fulvum</name>
    <dbReference type="NCBI Taxonomy" id="5499"/>
    <lineage>
        <taxon>Eukaryota</taxon>
        <taxon>Fungi</taxon>
        <taxon>Dikarya</taxon>
        <taxon>Ascomycota</taxon>
        <taxon>Pezizomycotina</taxon>
        <taxon>Dothideomycetes</taxon>
        <taxon>Dothideomycetidae</taxon>
        <taxon>Mycosphaerellales</taxon>
        <taxon>Mycosphaerellaceae</taxon>
        <taxon>Fulvia</taxon>
    </lineage>
</organism>
<dbReference type="SMART" id="SM00248">
    <property type="entry name" value="ANK"/>
    <property type="match status" value="15"/>
</dbReference>
<dbReference type="EMBL" id="CP090173">
    <property type="protein sequence ID" value="UJO23393.1"/>
    <property type="molecule type" value="Genomic_DNA"/>
</dbReference>
<dbReference type="Pfam" id="PF13606">
    <property type="entry name" value="Ank_3"/>
    <property type="match status" value="1"/>
</dbReference>
<evidence type="ECO:0000313" key="4">
    <source>
        <dbReference type="EMBL" id="UJO23393.1"/>
    </source>
</evidence>
<dbReference type="PANTHER" id="PTHR24198:SF165">
    <property type="entry name" value="ANKYRIN REPEAT-CONTAINING PROTEIN-RELATED"/>
    <property type="match status" value="1"/>
</dbReference>
<feature type="repeat" description="ANK" evidence="3">
    <location>
        <begin position="198"/>
        <end position="230"/>
    </location>
</feature>
<dbReference type="PROSITE" id="PS50297">
    <property type="entry name" value="ANK_REP_REGION"/>
    <property type="match status" value="10"/>
</dbReference>
<evidence type="ECO:0000256" key="1">
    <source>
        <dbReference type="ARBA" id="ARBA00022737"/>
    </source>
</evidence>
<dbReference type="Pfam" id="PF00023">
    <property type="entry name" value="Ank"/>
    <property type="match status" value="1"/>
</dbReference>
<keyword evidence="5" id="KW-1185">Reference proteome</keyword>
<dbReference type="Gene3D" id="1.25.40.20">
    <property type="entry name" value="Ankyrin repeat-containing domain"/>
    <property type="match status" value="4"/>
</dbReference>
<proteinExistence type="predicted"/>
<dbReference type="PANTHER" id="PTHR24198">
    <property type="entry name" value="ANKYRIN REPEAT AND PROTEIN KINASE DOMAIN-CONTAINING PROTEIN"/>
    <property type="match status" value="1"/>
</dbReference>
<feature type="repeat" description="ANK" evidence="3">
    <location>
        <begin position="264"/>
        <end position="296"/>
    </location>
</feature>
<feature type="repeat" description="ANK" evidence="3">
    <location>
        <begin position="339"/>
        <end position="368"/>
    </location>
</feature>
<feature type="repeat" description="ANK" evidence="3">
    <location>
        <begin position="471"/>
        <end position="503"/>
    </location>
</feature>
<keyword evidence="1" id="KW-0677">Repeat</keyword>
<dbReference type="InterPro" id="IPR036770">
    <property type="entry name" value="Ankyrin_rpt-contain_sf"/>
</dbReference>
<feature type="repeat" description="ANK" evidence="3">
    <location>
        <begin position="132"/>
        <end position="164"/>
    </location>
</feature>
<feature type="repeat" description="ANK" evidence="3">
    <location>
        <begin position="404"/>
        <end position="436"/>
    </location>
</feature>